<feature type="domain" description="ABC-2 type transporter transmembrane" evidence="6">
    <location>
        <begin position="23"/>
        <end position="363"/>
    </location>
</feature>
<evidence type="ECO:0000256" key="3">
    <source>
        <dbReference type="ARBA" id="ARBA00022989"/>
    </source>
</evidence>
<dbReference type="STRING" id="1122184.SAMN02745176_01388"/>
<feature type="transmembrane region" description="Helical" evidence="5">
    <location>
        <begin position="290"/>
        <end position="309"/>
    </location>
</feature>
<feature type="transmembrane region" description="Helical" evidence="5">
    <location>
        <begin position="222"/>
        <end position="245"/>
    </location>
</feature>
<sequence>MKALYIAYYTALRKVRNYGNLTSMLALPIVMILILGAALDGSFQIENINPVKVILVNENEDELLQSLNEFLKQEDIKEIINTETVEDFDKGMEKIKNGEAFALVHVKTDNEGRIHVYKRSGNIFRSSVVQSVIDSFNQSANAEYAYSMLGGNDVNTSFYDNISEESINPDGKRPKALDYYAMTMLIMTMMYGTTYGAFSMAEEQFYRTEIRLKSASLHFHEIFIGKVAGIILTLVIDASVIILFTKYVYDVNWGDNIPFIMFTCITLAVLATSLGVATSMIIGNENKAHALLSTMVQVLTFLGGGYVPYHSMSSVMKKLSFLSPNYLGLRIMLNAIYDGSQSQIRNYMAILWIASLSLLVISAFRGRRSLA</sequence>
<dbReference type="Proteomes" id="UP000184442">
    <property type="component" value="Unassembled WGS sequence"/>
</dbReference>
<evidence type="ECO:0000256" key="4">
    <source>
        <dbReference type="ARBA" id="ARBA00023136"/>
    </source>
</evidence>
<evidence type="ECO:0000256" key="1">
    <source>
        <dbReference type="ARBA" id="ARBA00004141"/>
    </source>
</evidence>
<gene>
    <name evidence="7" type="ORF">SAMN02745176_01388</name>
</gene>
<name>A0A1M6E317_9FIRM</name>
<dbReference type="PANTHER" id="PTHR43027">
    <property type="entry name" value="DOXORUBICIN RESISTANCE ABC TRANSPORTER PERMEASE PROTEIN DRRC-RELATED"/>
    <property type="match status" value="1"/>
</dbReference>
<dbReference type="PANTHER" id="PTHR43027:SF1">
    <property type="entry name" value="DOXORUBICIN RESISTANCE ABC TRANSPORTER PERMEASE PROTEIN DRRC-RELATED"/>
    <property type="match status" value="1"/>
</dbReference>
<organism evidence="7 8">
    <name type="scientific">Lutispora thermophila DSM 19022</name>
    <dbReference type="NCBI Taxonomy" id="1122184"/>
    <lineage>
        <taxon>Bacteria</taxon>
        <taxon>Bacillati</taxon>
        <taxon>Bacillota</taxon>
        <taxon>Clostridia</taxon>
        <taxon>Lutisporales</taxon>
        <taxon>Lutisporaceae</taxon>
        <taxon>Lutispora</taxon>
    </lineage>
</organism>
<feature type="transmembrane region" description="Helical" evidence="5">
    <location>
        <begin position="179"/>
        <end position="201"/>
    </location>
</feature>
<dbReference type="GO" id="GO:0016020">
    <property type="term" value="C:membrane"/>
    <property type="evidence" value="ECO:0007669"/>
    <property type="project" value="UniProtKB-SubCell"/>
</dbReference>
<keyword evidence="8" id="KW-1185">Reference proteome</keyword>
<feature type="transmembrane region" description="Helical" evidence="5">
    <location>
        <begin position="21"/>
        <end position="39"/>
    </location>
</feature>
<feature type="transmembrane region" description="Helical" evidence="5">
    <location>
        <begin position="347"/>
        <end position="364"/>
    </location>
</feature>
<evidence type="ECO:0000313" key="8">
    <source>
        <dbReference type="Proteomes" id="UP000184442"/>
    </source>
</evidence>
<protein>
    <submittedName>
        <fullName evidence="7">ABC-2 type transport system permease protein</fullName>
    </submittedName>
</protein>
<feature type="transmembrane region" description="Helical" evidence="5">
    <location>
        <begin position="257"/>
        <end position="278"/>
    </location>
</feature>
<dbReference type="EMBL" id="FQZS01000008">
    <property type="protein sequence ID" value="SHI79886.1"/>
    <property type="molecule type" value="Genomic_DNA"/>
</dbReference>
<evidence type="ECO:0000313" key="7">
    <source>
        <dbReference type="EMBL" id="SHI79886.1"/>
    </source>
</evidence>
<evidence type="ECO:0000259" key="6">
    <source>
        <dbReference type="Pfam" id="PF12698"/>
    </source>
</evidence>
<dbReference type="InterPro" id="IPR052902">
    <property type="entry name" value="ABC-2_transporter"/>
</dbReference>
<dbReference type="InterPro" id="IPR013525">
    <property type="entry name" value="ABC2_TM"/>
</dbReference>
<dbReference type="OrthoDB" id="1864035at2"/>
<keyword evidence="3 5" id="KW-1133">Transmembrane helix</keyword>
<evidence type="ECO:0000256" key="2">
    <source>
        <dbReference type="ARBA" id="ARBA00022692"/>
    </source>
</evidence>
<accession>A0A1M6E317</accession>
<dbReference type="AlphaFoldDB" id="A0A1M6E317"/>
<proteinExistence type="predicted"/>
<comment type="subcellular location">
    <subcellularLocation>
        <location evidence="1">Membrane</location>
        <topology evidence="1">Multi-pass membrane protein</topology>
    </subcellularLocation>
</comment>
<dbReference type="Pfam" id="PF12698">
    <property type="entry name" value="ABC2_membrane_3"/>
    <property type="match status" value="1"/>
</dbReference>
<evidence type="ECO:0000256" key="5">
    <source>
        <dbReference type="SAM" id="Phobius"/>
    </source>
</evidence>
<reference evidence="7 8" key="1">
    <citation type="submission" date="2016-11" db="EMBL/GenBank/DDBJ databases">
        <authorList>
            <person name="Jaros S."/>
            <person name="Januszkiewicz K."/>
            <person name="Wedrychowicz H."/>
        </authorList>
    </citation>
    <scope>NUCLEOTIDE SEQUENCE [LARGE SCALE GENOMIC DNA]</scope>
    <source>
        <strain evidence="7 8">DSM 19022</strain>
    </source>
</reference>
<dbReference type="RefSeq" id="WP_073025506.1">
    <property type="nucleotide sequence ID" value="NZ_FQZS01000008.1"/>
</dbReference>
<keyword evidence="2 5" id="KW-0812">Transmembrane</keyword>
<dbReference type="GO" id="GO:0140359">
    <property type="term" value="F:ABC-type transporter activity"/>
    <property type="evidence" value="ECO:0007669"/>
    <property type="project" value="InterPro"/>
</dbReference>
<keyword evidence="4 5" id="KW-0472">Membrane</keyword>